<keyword evidence="2" id="KW-0677">Repeat</keyword>
<evidence type="ECO:0000313" key="7">
    <source>
        <dbReference type="Proteomes" id="UP000256964"/>
    </source>
</evidence>
<dbReference type="PROSITE" id="PS50012">
    <property type="entry name" value="RCC1_3"/>
    <property type="match status" value="7"/>
</dbReference>
<dbReference type="PROSITE" id="PS00626">
    <property type="entry name" value="RCC1_2"/>
    <property type="match status" value="3"/>
</dbReference>
<feature type="repeat" description="RCC1" evidence="3">
    <location>
        <begin position="42"/>
        <end position="107"/>
    </location>
</feature>
<dbReference type="Pfam" id="PF25390">
    <property type="entry name" value="WD40_RLD"/>
    <property type="match status" value="1"/>
</dbReference>
<evidence type="ECO:0000256" key="3">
    <source>
        <dbReference type="PROSITE-ProRule" id="PRU00235"/>
    </source>
</evidence>
<dbReference type="Gene3D" id="2.130.10.30">
    <property type="entry name" value="Regulator of chromosome condensation 1/beta-lactamase-inhibitor protein II"/>
    <property type="match status" value="1"/>
</dbReference>
<organism evidence="6 7">
    <name type="scientific">Lentinus brumalis</name>
    <dbReference type="NCBI Taxonomy" id="2498619"/>
    <lineage>
        <taxon>Eukaryota</taxon>
        <taxon>Fungi</taxon>
        <taxon>Dikarya</taxon>
        <taxon>Basidiomycota</taxon>
        <taxon>Agaricomycotina</taxon>
        <taxon>Agaricomycetes</taxon>
        <taxon>Polyporales</taxon>
        <taxon>Polyporaceae</taxon>
        <taxon>Lentinus</taxon>
    </lineage>
</organism>
<feature type="domain" description="RCC1-like" evidence="5">
    <location>
        <begin position="43"/>
        <end position="463"/>
    </location>
</feature>
<evidence type="ECO:0000313" key="6">
    <source>
        <dbReference type="EMBL" id="RDX49855.1"/>
    </source>
</evidence>
<accession>A0A371DBE3</accession>
<reference evidence="6 7" key="1">
    <citation type="journal article" date="2018" name="Biotechnol. Biofuels">
        <title>Integrative visual omics of the white-rot fungus Polyporus brumalis exposes the biotechnological potential of its oxidative enzymes for delignifying raw plant biomass.</title>
        <authorList>
            <person name="Miyauchi S."/>
            <person name="Rancon A."/>
            <person name="Drula E."/>
            <person name="Hage H."/>
            <person name="Chaduli D."/>
            <person name="Favel A."/>
            <person name="Grisel S."/>
            <person name="Henrissat B."/>
            <person name="Herpoel-Gimbert I."/>
            <person name="Ruiz-Duenas F.J."/>
            <person name="Chevret D."/>
            <person name="Hainaut M."/>
            <person name="Lin J."/>
            <person name="Wang M."/>
            <person name="Pangilinan J."/>
            <person name="Lipzen A."/>
            <person name="Lesage-Meessen L."/>
            <person name="Navarro D."/>
            <person name="Riley R."/>
            <person name="Grigoriev I.V."/>
            <person name="Zhou S."/>
            <person name="Raouche S."/>
            <person name="Rosso M.N."/>
        </authorList>
    </citation>
    <scope>NUCLEOTIDE SEQUENCE [LARGE SCALE GENOMIC DNA]</scope>
    <source>
        <strain evidence="6 7">BRFM 1820</strain>
    </source>
</reference>
<proteinExistence type="predicted"/>
<feature type="repeat" description="RCC1" evidence="3">
    <location>
        <begin position="233"/>
        <end position="289"/>
    </location>
</feature>
<gene>
    <name evidence="6" type="ORF">OH76DRAFT_1349911</name>
</gene>
<dbReference type="InterPro" id="IPR009091">
    <property type="entry name" value="RCC1/BLIP-II"/>
</dbReference>
<dbReference type="EMBL" id="KZ857402">
    <property type="protein sequence ID" value="RDX49855.1"/>
    <property type="molecule type" value="Genomic_DNA"/>
</dbReference>
<evidence type="ECO:0000256" key="4">
    <source>
        <dbReference type="SAM" id="MobiDB-lite"/>
    </source>
</evidence>
<dbReference type="Proteomes" id="UP000256964">
    <property type="component" value="Unassembled WGS sequence"/>
</dbReference>
<feature type="repeat" description="RCC1" evidence="3">
    <location>
        <begin position="413"/>
        <end position="467"/>
    </location>
</feature>
<dbReference type="InterPro" id="IPR051553">
    <property type="entry name" value="Ran_GTPase-activating"/>
</dbReference>
<dbReference type="STRING" id="139420.A0A371DBE3"/>
<dbReference type="SUPFAM" id="SSF50985">
    <property type="entry name" value="RCC1/BLIP-II"/>
    <property type="match status" value="1"/>
</dbReference>
<feature type="repeat" description="RCC1" evidence="3">
    <location>
        <begin position="290"/>
        <end position="349"/>
    </location>
</feature>
<feature type="compositionally biased region" description="Basic residues" evidence="4">
    <location>
        <begin position="1"/>
        <end position="10"/>
    </location>
</feature>
<dbReference type="InterPro" id="IPR000408">
    <property type="entry name" value="Reg_chr_condens"/>
</dbReference>
<feature type="repeat" description="RCC1" evidence="3">
    <location>
        <begin position="108"/>
        <end position="177"/>
    </location>
</feature>
<feature type="repeat" description="RCC1" evidence="3">
    <location>
        <begin position="178"/>
        <end position="232"/>
    </location>
</feature>
<dbReference type="AlphaFoldDB" id="A0A371DBE3"/>
<dbReference type="GO" id="GO:0005085">
    <property type="term" value="F:guanyl-nucleotide exchange factor activity"/>
    <property type="evidence" value="ECO:0007669"/>
    <property type="project" value="TreeGrafter"/>
</dbReference>
<dbReference type="OrthoDB" id="61110at2759"/>
<sequence length="469" mass="48966">MRRAPARRKAPPVVNGPAHEDAPGEQWLNPLPLAPTHERPSWQVFCWGAGDSGQLGMGADVLAVNLAKPRRNQYMETVGAGGAFGGPEAGIESVAAGALHSVFVDEKGTVWTCGTNDNAELGRRTITVTQGHTTIEVDEATSVPFHLPVPVQSLVDEGFRAVKVAAGDCIGVALDSQGQLRAWGTYRTSNGVLGFSPSALKQFKPVSIPALSGVQISSVAAGDNHVLLLTTNGEVHSAGSSEYMQLGRRVLERHLIKGTVPERVVLQSRSRKAVVVGAGADHSFAVDTEGTTWGWGLNGHGQTGTGAVSEARVVPAPLPVQGLSKDELGGATVVQIAGGVQHTLFLTSDGRIYGCGNYVDGQLGHADITGILATRYPDGYIPEPVLVPFPNDDDTVVAVACGTHNSLAITQGGAMYAWGRDTTGQVGTDTEGADVRMPTVVVRRTGGSWSAKAASCGSQHSLALLQRKT</sequence>
<evidence type="ECO:0000256" key="1">
    <source>
        <dbReference type="ARBA" id="ARBA00022658"/>
    </source>
</evidence>
<keyword evidence="1" id="KW-0344">Guanine-nucleotide releasing factor</keyword>
<dbReference type="InterPro" id="IPR058923">
    <property type="entry name" value="RCC1-like_dom"/>
</dbReference>
<evidence type="ECO:0000256" key="2">
    <source>
        <dbReference type="ARBA" id="ARBA00022737"/>
    </source>
</evidence>
<dbReference type="GO" id="GO:0005737">
    <property type="term" value="C:cytoplasm"/>
    <property type="evidence" value="ECO:0007669"/>
    <property type="project" value="TreeGrafter"/>
</dbReference>
<dbReference type="PANTHER" id="PTHR45982">
    <property type="entry name" value="REGULATOR OF CHROMOSOME CONDENSATION"/>
    <property type="match status" value="1"/>
</dbReference>
<feature type="region of interest" description="Disordered" evidence="4">
    <location>
        <begin position="1"/>
        <end position="34"/>
    </location>
</feature>
<dbReference type="PRINTS" id="PR00633">
    <property type="entry name" value="RCCNDNSATION"/>
</dbReference>
<dbReference type="PANTHER" id="PTHR45982:SF1">
    <property type="entry name" value="REGULATOR OF CHROMOSOME CONDENSATION"/>
    <property type="match status" value="1"/>
</dbReference>
<feature type="repeat" description="RCC1" evidence="3">
    <location>
        <begin position="350"/>
        <end position="412"/>
    </location>
</feature>
<keyword evidence="7" id="KW-1185">Reference proteome</keyword>
<name>A0A371DBE3_9APHY</name>
<evidence type="ECO:0000259" key="5">
    <source>
        <dbReference type="Pfam" id="PF25390"/>
    </source>
</evidence>
<protein>
    <submittedName>
        <fullName evidence="6">RCC1/BLIP-II</fullName>
    </submittedName>
</protein>